<accession>F0QXM0</accession>
<evidence type="ECO:0000313" key="2">
    <source>
        <dbReference type="EMBL" id="ADY02435.1"/>
    </source>
</evidence>
<keyword evidence="1" id="KW-1133">Transmembrane helix</keyword>
<sequence length="577" mass="62514">MLLIMVLVFSIAAVLLTMLIVSGQQLKVSPKPMIVINRTDYQIDYYELSTGEPTLVFRGMYDGSPVPITVSLFAFTPGKIYVVGYYYGSNGVVTVNLTGSLVMHIANKWLGRYGDLLWPSLIAFVTYTVGNKSWTVITAIPYDPSWITSRRPIYISITTHLDKVKPAILRPIMHAGSNVTNSGSGIEPTVITGGGGQSYFGYLYVGSCLGNSEVNNVANQIPTDAALAYWVPVQCDELEGPIPIMFIGWSQDAIQNSISYISIGDFAGTAQKGSGLYGVVNATDLLSPQLYSVYLVGPTITFNNNYNMYVYYGSFVGGYVNNEGNVYDIYVKYGSSTSSTLSGTVLTYTVPGQGFVYLGLYGNISYVSYEEYQLGQPMYEWANGTLPLSISPSEISGNDLFIYPGLDTGNGPITGMFTAILYSYYDYGQLPISLLDGYSYPTNKQCSNAPSAAQADSNQITYTLTSITNTYSPNPIGWAYLAGSLVAGIFLVGAPAWLSITAGSALTIIGMFIPTNLFNSNQFAFQASVTIAYTGPFYVTFLGTQQVSNGQGSQTLYPMGIIINETNYYLGVYSCQG</sequence>
<dbReference type="HOGENOM" id="CLU_481151_0_0_2"/>
<dbReference type="KEGG" id="vmo:VMUT_2239"/>
<evidence type="ECO:0000313" key="3">
    <source>
        <dbReference type="Proteomes" id="UP000007485"/>
    </source>
</evidence>
<gene>
    <name evidence="2" type="ordered locus">VMUT_2239</name>
</gene>
<dbReference type="eggNOG" id="arCOG07344">
    <property type="taxonomic scope" value="Archaea"/>
</dbReference>
<keyword evidence="1" id="KW-0812">Transmembrane</keyword>
<keyword evidence="1" id="KW-0472">Membrane</keyword>
<name>F0QXM0_VULM7</name>
<reference evidence="2 3" key="1">
    <citation type="journal article" date="2011" name="J. Bacteriol.">
        <title>Complete genome sequence of 'Vulcanisaeta moutnovskia' strain 768-28, a novel member of the hyperthermophilic crenarchaeal genus vulcanisaeta.</title>
        <authorList>
            <person name="Gumerov V.M."/>
            <person name="Mardanov A.V."/>
            <person name="Beletsky A.V."/>
            <person name="Prokofeva M.I."/>
            <person name="Bonch-Osmolovskaya E.A."/>
            <person name="Ravin N.V."/>
            <person name="Skryabin K.G."/>
        </authorList>
    </citation>
    <scope>NUCLEOTIDE SEQUENCE [LARGE SCALE GENOMIC DNA]</scope>
    <source>
        <strain evidence="2 3">768-28</strain>
    </source>
</reference>
<dbReference type="AlphaFoldDB" id="F0QXM0"/>
<protein>
    <submittedName>
        <fullName evidence="2">Uncharacterized protein</fullName>
    </submittedName>
</protein>
<dbReference type="EMBL" id="CP002529">
    <property type="protein sequence ID" value="ADY02435.1"/>
    <property type="molecule type" value="Genomic_DNA"/>
</dbReference>
<evidence type="ECO:0000256" key="1">
    <source>
        <dbReference type="SAM" id="Phobius"/>
    </source>
</evidence>
<proteinExistence type="predicted"/>
<dbReference type="Proteomes" id="UP000007485">
    <property type="component" value="Chromosome"/>
</dbReference>
<feature type="transmembrane region" description="Helical" evidence="1">
    <location>
        <begin position="478"/>
        <end position="498"/>
    </location>
</feature>
<keyword evidence="3" id="KW-1185">Reference proteome</keyword>
<organism evidence="2 3">
    <name type="scientific">Vulcanisaeta moutnovskia (strain 768-28)</name>
    <dbReference type="NCBI Taxonomy" id="985053"/>
    <lineage>
        <taxon>Archaea</taxon>
        <taxon>Thermoproteota</taxon>
        <taxon>Thermoprotei</taxon>
        <taxon>Thermoproteales</taxon>
        <taxon>Thermoproteaceae</taxon>
        <taxon>Vulcanisaeta</taxon>
    </lineage>
</organism>